<evidence type="ECO:0000256" key="11">
    <source>
        <dbReference type="SAM" id="MobiDB-lite"/>
    </source>
</evidence>
<comment type="similarity">
    <text evidence="8">Belongs to the BAR homeobox family.</text>
</comment>
<proteinExistence type="inferred from homology"/>
<evidence type="ECO:0000256" key="5">
    <source>
        <dbReference type="ARBA" id="ARBA00023155"/>
    </source>
</evidence>
<dbReference type="PANTHER" id="PTHR24333">
    <property type="entry name" value="HOMEO BOX HB9 LIKE A-RELATED"/>
    <property type="match status" value="1"/>
</dbReference>
<keyword evidence="7 9" id="KW-0539">Nucleus</keyword>
<name>A0A3B4AAK5_9GOBI</name>
<dbReference type="PROSITE" id="PS00027">
    <property type="entry name" value="HOMEOBOX_1"/>
    <property type="match status" value="1"/>
</dbReference>
<evidence type="ECO:0000256" key="9">
    <source>
        <dbReference type="PROSITE-ProRule" id="PRU00108"/>
    </source>
</evidence>
<feature type="compositionally biased region" description="Polar residues" evidence="11">
    <location>
        <begin position="15"/>
        <end position="27"/>
    </location>
</feature>
<dbReference type="STRING" id="409849.ENSPMGP00000013659"/>
<evidence type="ECO:0000256" key="2">
    <source>
        <dbReference type="ARBA" id="ARBA00022473"/>
    </source>
</evidence>
<keyword evidence="14" id="KW-1185">Reference proteome</keyword>
<dbReference type="CDD" id="cd00086">
    <property type="entry name" value="homeodomain"/>
    <property type="match status" value="1"/>
</dbReference>
<keyword evidence="5 9" id="KW-0371">Homeobox</keyword>
<dbReference type="PRINTS" id="PR00024">
    <property type="entry name" value="HOMEOBOX"/>
</dbReference>
<accession>A0A3B4AAK5</accession>
<evidence type="ECO:0000313" key="14">
    <source>
        <dbReference type="Proteomes" id="UP000261520"/>
    </source>
</evidence>
<evidence type="ECO:0000256" key="1">
    <source>
        <dbReference type="ARBA" id="ARBA00004123"/>
    </source>
</evidence>
<evidence type="ECO:0000256" key="8">
    <source>
        <dbReference type="ARBA" id="ARBA00038196"/>
    </source>
</evidence>
<keyword evidence="6" id="KW-0804">Transcription</keyword>
<feature type="DNA-binding region" description="Homeobox" evidence="9">
    <location>
        <begin position="151"/>
        <end position="210"/>
    </location>
</feature>
<dbReference type="GO" id="GO:0003677">
    <property type="term" value="F:DNA binding"/>
    <property type="evidence" value="ECO:0007669"/>
    <property type="project" value="UniProtKB-UniRule"/>
</dbReference>
<feature type="domain" description="Homeobox" evidence="12">
    <location>
        <begin position="149"/>
        <end position="209"/>
    </location>
</feature>
<dbReference type="AlphaFoldDB" id="A0A3B4AAK5"/>
<comment type="subcellular location">
    <subcellularLocation>
        <location evidence="1 9 10">Nucleus</location>
    </subcellularLocation>
</comment>
<evidence type="ECO:0000256" key="3">
    <source>
        <dbReference type="ARBA" id="ARBA00023015"/>
    </source>
</evidence>
<protein>
    <recommendedName>
        <fullName evidence="12">Homeobox domain-containing protein</fullName>
    </recommendedName>
</protein>
<evidence type="ECO:0000256" key="7">
    <source>
        <dbReference type="ARBA" id="ARBA00023242"/>
    </source>
</evidence>
<keyword evidence="3" id="KW-0805">Transcription regulation</keyword>
<dbReference type="InterPro" id="IPR009057">
    <property type="entry name" value="Homeodomain-like_sf"/>
</dbReference>
<evidence type="ECO:0000256" key="6">
    <source>
        <dbReference type="ARBA" id="ARBA00023163"/>
    </source>
</evidence>
<dbReference type="InterPro" id="IPR020479">
    <property type="entry name" value="HD_metazoa"/>
</dbReference>
<dbReference type="SUPFAM" id="SSF46689">
    <property type="entry name" value="Homeodomain-like"/>
    <property type="match status" value="2"/>
</dbReference>
<evidence type="ECO:0000259" key="12">
    <source>
        <dbReference type="PROSITE" id="PS50071"/>
    </source>
</evidence>
<evidence type="ECO:0000256" key="10">
    <source>
        <dbReference type="RuleBase" id="RU000682"/>
    </source>
</evidence>
<dbReference type="PANTHER" id="PTHR24333:SF5">
    <property type="entry name" value="VENT HOMEOBOX"/>
    <property type="match status" value="1"/>
</dbReference>
<feature type="region of interest" description="Disordered" evidence="11">
    <location>
        <begin position="15"/>
        <end position="122"/>
    </location>
</feature>
<dbReference type="Ensembl" id="ENSPMGT00000014576.1">
    <property type="protein sequence ID" value="ENSPMGP00000013659.1"/>
    <property type="gene ID" value="ENSPMGG00000011227.1"/>
</dbReference>
<evidence type="ECO:0000256" key="4">
    <source>
        <dbReference type="ARBA" id="ARBA00023125"/>
    </source>
</evidence>
<keyword evidence="2" id="KW-0217">Developmental protein</keyword>
<dbReference type="PROSITE" id="PS50071">
    <property type="entry name" value="HOMEOBOX_2"/>
    <property type="match status" value="1"/>
</dbReference>
<reference evidence="13" key="1">
    <citation type="submission" date="2025-08" db="UniProtKB">
        <authorList>
            <consortium name="Ensembl"/>
        </authorList>
    </citation>
    <scope>IDENTIFICATION</scope>
</reference>
<keyword evidence="4 9" id="KW-0238">DNA-binding</keyword>
<dbReference type="Proteomes" id="UP000261520">
    <property type="component" value="Unplaced"/>
</dbReference>
<dbReference type="InterPro" id="IPR050848">
    <property type="entry name" value="Homeobox_TF"/>
</dbReference>
<dbReference type="Gene3D" id="1.10.10.60">
    <property type="entry name" value="Homeodomain-like"/>
    <property type="match status" value="2"/>
</dbReference>
<evidence type="ECO:0000313" key="13">
    <source>
        <dbReference type="Ensembl" id="ENSPMGP00000013659.1"/>
    </source>
</evidence>
<dbReference type="GO" id="GO:0000981">
    <property type="term" value="F:DNA-binding transcription factor activity, RNA polymerase II-specific"/>
    <property type="evidence" value="ECO:0007669"/>
    <property type="project" value="InterPro"/>
</dbReference>
<reference evidence="13" key="2">
    <citation type="submission" date="2025-09" db="UniProtKB">
        <authorList>
            <consortium name="Ensembl"/>
        </authorList>
    </citation>
    <scope>IDENTIFICATION</scope>
</reference>
<dbReference type="InterPro" id="IPR017970">
    <property type="entry name" value="Homeobox_CS"/>
</dbReference>
<dbReference type="GO" id="GO:0005634">
    <property type="term" value="C:nucleus"/>
    <property type="evidence" value="ECO:0007669"/>
    <property type="project" value="UniProtKB-SubCell"/>
</dbReference>
<dbReference type="InterPro" id="IPR001356">
    <property type="entry name" value="HD"/>
</dbReference>
<organism evidence="13 14">
    <name type="scientific">Periophthalmus magnuspinnatus</name>
    <dbReference type="NCBI Taxonomy" id="409849"/>
    <lineage>
        <taxon>Eukaryota</taxon>
        <taxon>Metazoa</taxon>
        <taxon>Chordata</taxon>
        <taxon>Craniata</taxon>
        <taxon>Vertebrata</taxon>
        <taxon>Euteleostomi</taxon>
        <taxon>Actinopterygii</taxon>
        <taxon>Neopterygii</taxon>
        <taxon>Teleostei</taxon>
        <taxon>Neoteleostei</taxon>
        <taxon>Acanthomorphata</taxon>
        <taxon>Gobiaria</taxon>
        <taxon>Gobiiformes</taxon>
        <taxon>Gobioidei</taxon>
        <taxon>Gobiidae</taxon>
        <taxon>Oxudercinae</taxon>
        <taxon>Periophthalmus</taxon>
    </lineage>
</organism>
<sequence>MVKFFTVDWLAQSHYENSSETRTQPNESETDKTFKPHVPCMVQPSAPSYGKGYLQRKPKTAKTVDTETSIESGLCSPRSSFSETSEYSSGYESEAASSEFSATDDVSEAEKDAQNQRRVRTKFTPEQINKLEKIFLKHKYLDAGERVKTAGRRVRTKFSSEQIRKLEGTFSKHRYLGASQRKKIAEKLNLSETQVKTWFQNRRMKLKREVQDMRTEFLAVPAALLPPVMFQHHALSGQLPAVNRSVYPFQEVHRQVTHPAMSRHHPYHPYPGIQTLPTHQMIPAFY</sequence>
<dbReference type="SMART" id="SM00389">
    <property type="entry name" value="HOX"/>
    <property type="match status" value="1"/>
</dbReference>
<feature type="compositionally biased region" description="Low complexity" evidence="11">
    <location>
        <begin position="79"/>
        <end position="103"/>
    </location>
</feature>
<dbReference type="Pfam" id="PF00046">
    <property type="entry name" value="Homeodomain"/>
    <property type="match status" value="2"/>
</dbReference>